<evidence type="ECO:0000256" key="1">
    <source>
        <dbReference type="SAM" id="MobiDB-lite"/>
    </source>
</evidence>
<dbReference type="EMBL" id="AP022213">
    <property type="protein sequence ID" value="BBT14851.1"/>
    <property type="molecule type" value="Genomic_DNA"/>
</dbReference>
<organism evidence="4 5">
    <name type="scientific">Metapseudomonas otitidis</name>
    <dbReference type="NCBI Taxonomy" id="319939"/>
    <lineage>
        <taxon>Bacteria</taxon>
        <taxon>Pseudomonadati</taxon>
        <taxon>Pseudomonadota</taxon>
        <taxon>Gammaproteobacteria</taxon>
        <taxon>Pseudomonadales</taxon>
        <taxon>Pseudomonadaceae</taxon>
        <taxon>Metapseudomonas</taxon>
    </lineage>
</organism>
<evidence type="ECO:0008006" key="8">
    <source>
        <dbReference type="Google" id="ProtNLM"/>
    </source>
</evidence>
<feature type="region of interest" description="Disordered" evidence="1">
    <location>
        <begin position="84"/>
        <end position="106"/>
    </location>
</feature>
<dbReference type="KEGG" id="poj:PtoMrB4_09450"/>
<dbReference type="Proteomes" id="UP000515591">
    <property type="component" value="Chromosome"/>
</dbReference>
<evidence type="ECO:0000313" key="2">
    <source>
        <dbReference type="EMBL" id="BBT14851.1"/>
    </source>
</evidence>
<sequence length="150" mass="16582">MVETRRAETAGGLYERLLHRLALALDEADTAERLRNEHPSELELKGLSPAELALIRAYLDKDLNWLRGWHAAAEELALIEQQPTRAAKPVRNPKSAPKSTPPARAARPLFKRRQQLLCALCGAPANWQRGQGVQACGTCGSQLFRAGNPR</sequence>
<dbReference type="AlphaFoldDB" id="A0A1I0UT97"/>
<accession>A0A1I0UT97</accession>
<dbReference type="STRING" id="319939.SAMN05216263_12165"/>
<evidence type="ECO:0000313" key="4">
    <source>
        <dbReference type="EMBL" id="MWK58415.1"/>
    </source>
</evidence>
<proteinExistence type="predicted"/>
<dbReference type="RefSeq" id="WP_074973165.1">
    <property type="nucleotide sequence ID" value="NZ_AP022213.1"/>
</dbReference>
<dbReference type="GeneID" id="57396156"/>
<evidence type="ECO:0000313" key="6">
    <source>
        <dbReference type="Proteomes" id="UP000501237"/>
    </source>
</evidence>
<dbReference type="EMBL" id="AP022642">
    <property type="protein sequence ID" value="BCA26968.1"/>
    <property type="molecule type" value="Genomic_DNA"/>
</dbReference>
<dbReference type="Proteomes" id="UP000501237">
    <property type="component" value="Chromosome"/>
</dbReference>
<dbReference type="Proteomes" id="UP000461288">
    <property type="component" value="Unassembled WGS sequence"/>
</dbReference>
<evidence type="ECO:0000313" key="5">
    <source>
        <dbReference type="Proteomes" id="UP000461288"/>
    </source>
</evidence>
<gene>
    <name evidence="4" type="ORF">GO594_20730</name>
    <name evidence="3" type="ORF">PtoMrB4_09450</name>
    <name evidence="2" type="ORF">WP8S17C03_09000</name>
</gene>
<protein>
    <recommendedName>
        <fullName evidence="8">Zinc-ribbon containing domain-containing protein</fullName>
    </recommendedName>
</protein>
<evidence type="ECO:0000313" key="7">
    <source>
        <dbReference type="Proteomes" id="UP000515591"/>
    </source>
</evidence>
<evidence type="ECO:0000313" key="3">
    <source>
        <dbReference type="EMBL" id="BCA26968.1"/>
    </source>
</evidence>
<reference evidence="4 5" key="2">
    <citation type="submission" date="2019-12" db="EMBL/GenBank/DDBJ databases">
        <title>Draft genome sequence of Pseudomonas otitidis recovered from a chicken carcass.</title>
        <authorList>
            <person name="Vieira T.R."/>
            <person name="Oliviera E.F.C."/>
            <person name="Silva N.M.V."/>
            <person name="Sambrano G.E."/>
            <person name="Cibulski S.P."/>
            <person name="Cardoso M.R.I."/>
        </authorList>
    </citation>
    <scope>NUCLEOTIDE SEQUENCE [LARGE SCALE GENOMIC DNA]</scope>
    <source>
        <strain evidence="4 5">25_K</strain>
    </source>
</reference>
<reference evidence="3 6" key="3">
    <citation type="journal article" date="2020" name="Microbiol. Resour. Announc.">
        <title>Complete genome sequence of Pseudomonas otitidis strain MrB4, isolated from Lake Biwa in Japan.</title>
        <authorList>
            <person name="Miyazaki K."/>
            <person name="Hase E."/>
            <person name="Maruya T."/>
        </authorList>
    </citation>
    <scope>NUCLEOTIDE SEQUENCE [LARGE SCALE GENOMIC DNA]</scope>
    <source>
        <strain evidence="3 6">MrB4</strain>
    </source>
</reference>
<name>A0A1I0UT97_9GAMM</name>
<dbReference type="EMBL" id="WTFN01000059">
    <property type="protein sequence ID" value="MWK58415.1"/>
    <property type="molecule type" value="Genomic_DNA"/>
</dbReference>
<reference evidence="2 7" key="1">
    <citation type="submission" date="2019-12" db="EMBL/GenBank/DDBJ databases">
        <title>complete genome sequences of Pseudomonas otitidis str. WP8-S17-CRE-03 isolated from wastewater treatment plant effluent.</title>
        <authorList>
            <person name="Sekizuka T."/>
            <person name="Itokawa K."/>
            <person name="Yatsu K."/>
            <person name="Inamine Y."/>
            <person name="Kuroda M."/>
        </authorList>
    </citation>
    <scope>NUCLEOTIDE SEQUENCE [LARGE SCALE GENOMIC DNA]</scope>
    <source>
        <strain evidence="2 7">WP8-S17-CRE-03</strain>
    </source>
</reference>